<evidence type="ECO:0000313" key="2">
    <source>
        <dbReference type="EMBL" id="GFC88933.1"/>
    </source>
</evidence>
<dbReference type="EMBL" id="BKCJ011118171">
    <property type="protein sequence ID" value="GFC88933.1"/>
    <property type="molecule type" value="Genomic_DNA"/>
</dbReference>
<evidence type="ECO:0000259" key="1">
    <source>
        <dbReference type="PROSITE" id="PS50994"/>
    </source>
</evidence>
<keyword evidence="2" id="KW-0695">RNA-directed DNA polymerase</keyword>
<dbReference type="PANTHER" id="PTHR37984:SF5">
    <property type="entry name" value="PROTEIN NYNRIN-LIKE"/>
    <property type="match status" value="1"/>
</dbReference>
<dbReference type="InterPro" id="IPR036397">
    <property type="entry name" value="RNaseH_sf"/>
</dbReference>
<dbReference type="InterPro" id="IPR001584">
    <property type="entry name" value="Integrase_cat-core"/>
</dbReference>
<dbReference type="GO" id="GO:0003676">
    <property type="term" value="F:nucleic acid binding"/>
    <property type="evidence" value="ECO:0007669"/>
    <property type="project" value="InterPro"/>
</dbReference>
<protein>
    <submittedName>
        <fullName evidence="2">Reverse transcriptase domain-containing protein</fullName>
    </submittedName>
</protein>
<keyword evidence="2" id="KW-0548">Nucleotidyltransferase</keyword>
<dbReference type="Gene3D" id="3.30.420.10">
    <property type="entry name" value="Ribonuclease H-like superfamily/Ribonuclease H"/>
    <property type="match status" value="1"/>
</dbReference>
<reference evidence="2" key="1">
    <citation type="journal article" date="2019" name="Sci. Rep.">
        <title>Draft genome of Tanacetum cinerariifolium, the natural source of mosquito coil.</title>
        <authorList>
            <person name="Yamashiro T."/>
            <person name="Shiraishi A."/>
            <person name="Satake H."/>
            <person name="Nakayama K."/>
        </authorList>
    </citation>
    <scope>NUCLEOTIDE SEQUENCE</scope>
</reference>
<dbReference type="AlphaFoldDB" id="A0A699RTT8"/>
<comment type="caution">
    <text evidence="2">The sequence shown here is derived from an EMBL/GenBank/DDBJ whole genome shotgun (WGS) entry which is preliminary data.</text>
</comment>
<sequence length="119" mass="13492">MIIRRCVHGQEAFEILKAFHEGPSGGHHGANLIANKFLKSLFSRFGIPRAIISDRGTHFCNDQFNRVMIKYGVTHRLATTYHPQMSGQDEVSNRGLKRILERTVGENRASWSDKLDDAL</sequence>
<gene>
    <name evidence="2" type="ORF">Tci_860903</name>
</gene>
<dbReference type="GO" id="GO:0003964">
    <property type="term" value="F:RNA-directed DNA polymerase activity"/>
    <property type="evidence" value="ECO:0007669"/>
    <property type="project" value="UniProtKB-KW"/>
</dbReference>
<proteinExistence type="predicted"/>
<organism evidence="2">
    <name type="scientific">Tanacetum cinerariifolium</name>
    <name type="common">Dalmatian daisy</name>
    <name type="synonym">Chrysanthemum cinerariifolium</name>
    <dbReference type="NCBI Taxonomy" id="118510"/>
    <lineage>
        <taxon>Eukaryota</taxon>
        <taxon>Viridiplantae</taxon>
        <taxon>Streptophyta</taxon>
        <taxon>Embryophyta</taxon>
        <taxon>Tracheophyta</taxon>
        <taxon>Spermatophyta</taxon>
        <taxon>Magnoliopsida</taxon>
        <taxon>eudicotyledons</taxon>
        <taxon>Gunneridae</taxon>
        <taxon>Pentapetalae</taxon>
        <taxon>asterids</taxon>
        <taxon>campanulids</taxon>
        <taxon>Asterales</taxon>
        <taxon>Asteraceae</taxon>
        <taxon>Asteroideae</taxon>
        <taxon>Anthemideae</taxon>
        <taxon>Anthemidinae</taxon>
        <taxon>Tanacetum</taxon>
    </lineage>
</organism>
<dbReference type="PANTHER" id="PTHR37984">
    <property type="entry name" value="PROTEIN CBG26694"/>
    <property type="match status" value="1"/>
</dbReference>
<keyword evidence="2" id="KW-0808">Transferase</keyword>
<dbReference type="SUPFAM" id="SSF53098">
    <property type="entry name" value="Ribonuclease H-like"/>
    <property type="match status" value="1"/>
</dbReference>
<feature type="domain" description="Integrase catalytic" evidence="1">
    <location>
        <begin position="30"/>
        <end position="119"/>
    </location>
</feature>
<accession>A0A699RTT8</accession>
<dbReference type="GO" id="GO:0015074">
    <property type="term" value="P:DNA integration"/>
    <property type="evidence" value="ECO:0007669"/>
    <property type="project" value="InterPro"/>
</dbReference>
<name>A0A699RTT8_TANCI</name>
<dbReference type="InterPro" id="IPR012337">
    <property type="entry name" value="RNaseH-like_sf"/>
</dbReference>
<dbReference type="PROSITE" id="PS50994">
    <property type="entry name" value="INTEGRASE"/>
    <property type="match status" value="1"/>
</dbReference>
<dbReference type="InterPro" id="IPR050951">
    <property type="entry name" value="Retrovirus_Pol_polyprotein"/>
</dbReference>